<dbReference type="Gene3D" id="3.40.50.1820">
    <property type="entry name" value="alpha/beta hydrolase"/>
    <property type="match status" value="1"/>
</dbReference>
<gene>
    <name evidence="8" type="ORF">EVAR_99142_1</name>
</gene>
<dbReference type="Proteomes" id="UP000299102">
    <property type="component" value="Unassembled WGS sequence"/>
</dbReference>
<organism evidence="8 9">
    <name type="scientific">Eumeta variegata</name>
    <name type="common">Bagworm moth</name>
    <name type="synonym">Eumeta japonica</name>
    <dbReference type="NCBI Taxonomy" id="151549"/>
    <lineage>
        <taxon>Eukaryota</taxon>
        <taxon>Metazoa</taxon>
        <taxon>Ecdysozoa</taxon>
        <taxon>Arthropoda</taxon>
        <taxon>Hexapoda</taxon>
        <taxon>Insecta</taxon>
        <taxon>Pterygota</taxon>
        <taxon>Neoptera</taxon>
        <taxon>Endopterygota</taxon>
        <taxon>Lepidoptera</taxon>
        <taxon>Glossata</taxon>
        <taxon>Ditrysia</taxon>
        <taxon>Tineoidea</taxon>
        <taxon>Psychidae</taxon>
        <taxon>Oiketicinae</taxon>
        <taxon>Eumeta</taxon>
    </lineage>
</organism>
<dbReference type="STRING" id="151549.A0A4C1YC09"/>
<keyword evidence="5" id="KW-0325">Glycoprotein</keyword>
<dbReference type="SUPFAM" id="SSF53474">
    <property type="entry name" value="alpha/beta-Hydrolases"/>
    <property type="match status" value="1"/>
</dbReference>
<evidence type="ECO:0000313" key="9">
    <source>
        <dbReference type="Proteomes" id="UP000299102"/>
    </source>
</evidence>
<dbReference type="PROSITE" id="PS00122">
    <property type="entry name" value="CARBOXYLESTERASE_B_1"/>
    <property type="match status" value="1"/>
</dbReference>
<dbReference type="AlphaFoldDB" id="A0A4C1YC09"/>
<dbReference type="InterPro" id="IPR019826">
    <property type="entry name" value="Carboxylesterase_B_AS"/>
</dbReference>
<evidence type="ECO:0000256" key="2">
    <source>
        <dbReference type="ARBA" id="ARBA00022487"/>
    </source>
</evidence>
<dbReference type="InterPro" id="IPR029058">
    <property type="entry name" value="AB_hydrolase_fold"/>
</dbReference>
<keyword evidence="3 6" id="KW-0378">Hydrolase</keyword>
<evidence type="ECO:0000256" key="5">
    <source>
        <dbReference type="ARBA" id="ARBA00023180"/>
    </source>
</evidence>
<reference evidence="8 9" key="1">
    <citation type="journal article" date="2019" name="Commun. Biol.">
        <title>The bagworm genome reveals a unique fibroin gene that provides high tensile strength.</title>
        <authorList>
            <person name="Kono N."/>
            <person name="Nakamura H."/>
            <person name="Ohtoshi R."/>
            <person name="Tomita M."/>
            <person name="Numata K."/>
            <person name="Arakawa K."/>
        </authorList>
    </citation>
    <scope>NUCLEOTIDE SEQUENCE [LARGE SCALE GENOMIC DNA]</scope>
</reference>
<dbReference type="PANTHER" id="PTHR43142:SF1">
    <property type="entry name" value="CARBOXYLIC ESTER HYDROLASE"/>
    <property type="match status" value="1"/>
</dbReference>
<dbReference type="Pfam" id="PF00135">
    <property type="entry name" value="COesterase"/>
    <property type="match status" value="1"/>
</dbReference>
<keyword evidence="4" id="KW-1015">Disulfide bond</keyword>
<comment type="similarity">
    <text evidence="1 6">Belongs to the type-B carboxylesterase/lipase family.</text>
</comment>
<keyword evidence="2" id="KW-0719">Serine esterase</keyword>
<protein>
    <recommendedName>
        <fullName evidence="6">Carboxylic ester hydrolase</fullName>
        <ecNumber evidence="6">3.1.1.-</ecNumber>
    </recommendedName>
</protein>
<evidence type="ECO:0000256" key="6">
    <source>
        <dbReference type="RuleBase" id="RU361235"/>
    </source>
</evidence>
<dbReference type="EC" id="3.1.1.-" evidence="6"/>
<sequence length="559" mass="62911">MLSQCGFGLLTTVVTNENAPVIAVAQGRLRGQIKELADGTSYYSFKGIPYAEPPVGQLRFKAPVPKAPWRGVYDAKDHGPICPQLGFMSTNLEGNEDCLFLNVYTKRIQHKSGKRAPVMVFIHGGSFMTGSGNSDFYGPEYLIQHDVILVTLNYRLEVFGFLSLDIEEVPGNAGLRDQVLALQWIKRNIAQFGGDPNNITIFGESSGAGAVTFHLVSPLANGLFNKAITESGVFLNDWADPTGGRQTAFRLGKHLGKETNDPKELLTFLENAPVRDLVNITFTDLSLEEEYRNLPVFFRPVIEKKFPNVKSYLDKPPMQSLLKNEVNKVPILVGYNSAEAIIMLDYNYARAGFVNQNFEYKVPSDLAKTISEAKSIEYGQRIKSFYFGGSDISESTLKELSELDSDIHFIYNIHRFLDIYKRTTRMPVYMYVFSCDTELNLFKKASNHTDIEGACHADELFYLFSSDLTTNLVANDTNLQSVIHMVTKLWTNFAKHGNSVPDNTQSVQWHPYTTESKEYLSIDLQLKMGKFSNKNRINFWNTLYSEANLPVVSESIECQ</sequence>
<dbReference type="GO" id="GO:0052689">
    <property type="term" value="F:carboxylic ester hydrolase activity"/>
    <property type="evidence" value="ECO:0007669"/>
    <property type="project" value="UniProtKB-KW"/>
</dbReference>
<evidence type="ECO:0000259" key="7">
    <source>
        <dbReference type="Pfam" id="PF00135"/>
    </source>
</evidence>
<feature type="domain" description="Carboxylesterase type B" evidence="7">
    <location>
        <begin position="19"/>
        <end position="540"/>
    </location>
</feature>
<dbReference type="PANTHER" id="PTHR43142">
    <property type="entry name" value="CARBOXYLIC ESTER HYDROLASE"/>
    <property type="match status" value="1"/>
</dbReference>
<comment type="caution">
    <text evidence="8">The sequence shown here is derived from an EMBL/GenBank/DDBJ whole genome shotgun (WGS) entry which is preliminary data.</text>
</comment>
<keyword evidence="9" id="KW-1185">Reference proteome</keyword>
<evidence type="ECO:0000313" key="8">
    <source>
        <dbReference type="EMBL" id="GBP73548.1"/>
    </source>
</evidence>
<accession>A0A4C1YC09</accession>
<dbReference type="OrthoDB" id="19653at2759"/>
<proteinExistence type="inferred from homology"/>
<evidence type="ECO:0000256" key="1">
    <source>
        <dbReference type="ARBA" id="ARBA00005964"/>
    </source>
</evidence>
<dbReference type="InterPro" id="IPR002018">
    <property type="entry name" value="CarbesteraseB"/>
</dbReference>
<name>A0A4C1YC09_EUMVA</name>
<evidence type="ECO:0000256" key="4">
    <source>
        <dbReference type="ARBA" id="ARBA00023157"/>
    </source>
</evidence>
<evidence type="ECO:0000256" key="3">
    <source>
        <dbReference type="ARBA" id="ARBA00022801"/>
    </source>
</evidence>
<dbReference type="EMBL" id="BGZK01001178">
    <property type="protein sequence ID" value="GBP73548.1"/>
    <property type="molecule type" value="Genomic_DNA"/>
</dbReference>